<sequence>MAGRSDQRDRNQRRRARDGRRGAQRRGRSSLRRPPQEGPGPENRQQAADRHRLRGGGADAEGGEVAEPGGPGEDEDGGDPGEAIEQLVQSTVASLQAPALDRPSRK</sequence>
<evidence type="ECO:0000313" key="2">
    <source>
        <dbReference type="EMBL" id="RIJ44034.1"/>
    </source>
</evidence>
<organism evidence="2 3">
    <name type="scientific">Maribellus luteus</name>
    <dbReference type="NCBI Taxonomy" id="2305463"/>
    <lineage>
        <taxon>Bacteria</taxon>
        <taxon>Pseudomonadati</taxon>
        <taxon>Bacteroidota</taxon>
        <taxon>Bacteroidia</taxon>
        <taxon>Marinilabiliales</taxon>
        <taxon>Prolixibacteraceae</taxon>
        <taxon>Maribellus</taxon>
    </lineage>
</organism>
<reference evidence="2 3" key="1">
    <citation type="submission" date="2018-08" db="EMBL/GenBank/DDBJ databases">
        <title>Pallidiluteibacterium maritimus gen. nov., sp. nov., isolated from coastal sediment.</title>
        <authorList>
            <person name="Zhou L.Y."/>
        </authorList>
    </citation>
    <scope>NUCLEOTIDE SEQUENCE [LARGE SCALE GENOMIC DNA]</scope>
    <source>
        <strain evidence="2 3">XSD2</strain>
    </source>
</reference>
<dbReference type="AlphaFoldDB" id="A0A399SLY8"/>
<gene>
    <name evidence="2" type="ORF">D1614_24580</name>
</gene>
<accession>A0A399SLY8</accession>
<protein>
    <submittedName>
        <fullName evidence="2">Uncharacterized protein</fullName>
    </submittedName>
</protein>
<dbReference type="EMBL" id="QWGR01000192">
    <property type="protein sequence ID" value="RIJ44034.1"/>
    <property type="molecule type" value="Genomic_DNA"/>
</dbReference>
<comment type="caution">
    <text evidence="2">The sequence shown here is derived from an EMBL/GenBank/DDBJ whole genome shotgun (WGS) entry which is preliminary data.</text>
</comment>
<proteinExistence type="predicted"/>
<dbReference type="Proteomes" id="UP000265926">
    <property type="component" value="Unassembled WGS sequence"/>
</dbReference>
<evidence type="ECO:0000313" key="3">
    <source>
        <dbReference type="Proteomes" id="UP000265926"/>
    </source>
</evidence>
<evidence type="ECO:0000256" key="1">
    <source>
        <dbReference type="SAM" id="MobiDB-lite"/>
    </source>
</evidence>
<name>A0A399SLY8_9BACT</name>
<feature type="non-terminal residue" evidence="2">
    <location>
        <position position="106"/>
    </location>
</feature>
<feature type="compositionally biased region" description="Basic residues" evidence="1">
    <location>
        <begin position="11"/>
        <end position="31"/>
    </location>
</feature>
<feature type="compositionally biased region" description="Basic and acidic residues" evidence="1">
    <location>
        <begin position="1"/>
        <end position="10"/>
    </location>
</feature>
<keyword evidence="3" id="KW-1185">Reference proteome</keyword>
<feature type="region of interest" description="Disordered" evidence="1">
    <location>
        <begin position="1"/>
        <end position="83"/>
    </location>
</feature>